<evidence type="ECO:0000256" key="2">
    <source>
        <dbReference type="ARBA" id="ARBA00022737"/>
    </source>
</evidence>
<dbReference type="PANTHER" id="PTHR45632">
    <property type="entry name" value="LD33804P"/>
    <property type="match status" value="1"/>
</dbReference>
<dbReference type="SMART" id="SM00225">
    <property type="entry name" value="BTB"/>
    <property type="match status" value="1"/>
</dbReference>
<evidence type="ECO:0000256" key="1">
    <source>
        <dbReference type="ARBA" id="ARBA00022441"/>
    </source>
</evidence>
<evidence type="ECO:0000256" key="3">
    <source>
        <dbReference type="SAM" id="MobiDB-lite"/>
    </source>
</evidence>
<dbReference type="eggNOG" id="KOG4441">
    <property type="taxonomic scope" value="Eukaryota"/>
</dbReference>
<dbReference type="EMBL" id="GG666662">
    <property type="protein sequence ID" value="EEN45086.1"/>
    <property type="molecule type" value="Genomic_DNA"/>
</dbReference>
<dbReference type="Gene3D" id="3.30.710.10">
    <property type="entry name" value="Potassium Channel Kv1.1, Chain A"/>
    <property type="match status" value="1"/>
</dbReference>
<dbReference type="InterPro" id="IPR015915">
    <property type="entry name" value="Kelch-typ_b-propeller"/>
</dbReference>
<organism>
    <name type="scientific">Branchiostoma floridae</name>
    <name type="common">Florida lancelet</name>
    <name type="synonym">Amphioxus</name>
    <dbReference type="NCBI Taxonomy" id="7739"/>
    <lineage>
        <taxon>Eukaryota</taxon>
        <taxon>Metazoa</taxon>
        <taxon>Chordata</taxon>
        <taxon>Cephalochordata</taxon>
        <taxon>Leptocardii</taxon>
        <taxon>Amphioxiformes</taxon>
        <taxon>Branchiostomatidae</taxon>
        <taxon>Branchiostoma</taxon>
    </lineage>
</organism>
<dbReference type="GO" id="GO:0005737">
    <property type="term" value="C:cytoplasm"/>
    <property type="evidence" value="ECO:0007669"/>
    <property type="project" value="UniProtKB-ARBA"/>
</dbReference>
<dbReference type="FunFam" id="1.25.40.420:FF:000001">
    <property type="entry name" value="Kelch-like family member 12"/>
    <property type="match status" value="1"/>
</dbReference>
<dbReference type="PANTHER" id="PTHR45632:SF17">
    <property type="entry name" value="KELCH-LIKE PROTEIN 31"/>
    <property type="match status" value="1"/>
</dbReference>
<dbReference type="SUPFAM" id="SSF117281">
    <property type="entry name" value="Kelch motif"/>
    <property type="match status" value="1"/>
</dbReference>
<evidence type="ECO:0000313" key="5">
    <source>
        <dbReference type="EMBL" id="EEN45086.1"/>
    </source>
</evidence>
<dbReference type="Pfam" id="PF24681">
    <property type="entry name" value="Kelch_KLHDC2_KLHL20_DRC7"/>
    <property type="match status" value="1"/>
</dbReference>
<dbReference type="Pfam" id="PF01344">
    <property type="entry name" value="Kelch_1"/>
    <property type="match status" value="1"/>
</dbReference>
<keyword evidence="1" id="KW-0880">Kelch repeat</keyword>
<feature type="domain" description="BTB" evidence="4">
    <location>
        <begin position="55"/>
        <end position="122"/>
    </location>
</feature>
<feature type="region of interest" description="Disordered" evidence="3">
    <location>
        <begin position="1"/>
        <end position="38"/>
    </location>
</feature>
<dbReference type="Pfam" id="PF07707">
    <property type="entry name" value="BACK"/>
    <property type="match status" value="1"/>
</dbReference>
<dbReference type="SMART" id="SM00612">
    <property type="entry name" value="Kelch"/>
    <property type="match status" value="5"/>
</dbReference>
<dbReference type="SUPFAM" id="SSF54695">
    <property type="entry name" value="POZ domain"/>
    <property type="match status" value="1"/>
</dbReference>
<dbReference type="InterPro" id="IPR017096">
    <property type="entry name" value="BTB-kelch_protein"/>
</dbReference>
<dbReference type="InterPro" id="IPR000210">
    <property type="entry name" value="BTB/POZ_dom"/>
</dbReference>
<dbReference type="Pfam" id="PF00651">
    <property type="entry name" value="BTB"/>
    <property type="match status" value="1"/>
</dbReference>
<dbReference type="CDD" id="cd18260">
    <property type="entry name" value="BTB_POZ_KLHL31_KBTBD1"/>
    <property type="match status" value="1"/>
</dbReference>
<gene>
    <name evidence="5" type="ORF">BRAFLDRAFT_120894</name>
</gene>
<dbReference type="InterPro" id="IPR030604">
    <property type="entry name" value="BTB_POZ_KLHL31"/>
</dbReference>
<dbReference type="InParanoid" id="C3ZQP0"/>
<accession>C3ZQP0</accession>
<dbReference type="Gene3D" id="1.25.40.420">
    <property type="match status" value="1"/>
</dbReference>
<dbReference type="InterPro" id="IPR006652">
    <property type="entry name" value="Kelch_1"/>
</dbReference>
<dbReference type="InterPro" id="IPR011333">
    <property type="entry name" value="SKP1/BTB/POZ_sf"/>
</dbReference>
<keyword evidence="2" id="KW-0677">Repeat</keyword>
<name>C3ZQP0_BRAFL</name>
<dbReference type="Gene3D" id="2.120.10.80">
    <property type="entry name" value="Kelch-type beta propeller"/>
    <property type="match status" value="2"/>
</dbReference>
<protein>
    <recommendedName>
        <fullName evidence="4">BTB domain-containing protein</fullName>
    </recommendedName>
</protein>
<proteinExistence type="predicted"/>
<dbReference type="PROSITE" id="PS50097">
    <property type="entry name" value="BTB"/>
    <property type="match status" value="1"/>
</dbReference>
<sequence length="609" mass="67530">MAPKKKRGANGKTSRPNSPRPLQSFEHHGKEISSGSHGDRVLQGLNRLRNDRLLCDVTVVCKGKTFDAHRAVLASCSDYFRSNFVKDANNKNNDVFELHGLSVQGVSTVINYAYTGKLHLTVGSVGSTIAAASYLQMPALVKQCCDFLMTDITVESCIDIANIASSYDLKSVKDFAEKYILENFVAFSDGEQFQRLSVDQLCGFLGNDDLLLHPELTVFQIALKWLNHDPNTRMQHVAKVMGHIRFPIIPASDLVQHVQTVPFMMRDPDCQAALVEAMNYHLLPHQQNVLQSRRTKLRSKQNVLQSRRTKLRSKNVLQSRRTKLRSKSRVLVTVGGKPPQLDQPLTRRVNMLDTKTSTWQQLTDMVCKSGHQAAVVMDNFLYVVGGEDQYDASNQAKHSVNTAVRYDPRSNTWVQLAPMNERRTHFHVNAVSGRLLAVGGRNAGGTLSSVEMYDPAKNEWTYVSNLLYPRCCHAGAVHGGLLYIGGGYIGGTYSRSLICYRLSEDSWSDRTSMSQPRGPMNDQWTALSGILSGVSTAGAAAVGNKVYVCGGWSESTRQYLKAVQCYDVSRDEWSWAPEMGGPLVAVSAIALTVPVDRVKTGYQFGTESK</sequence>
<evidence type="ECO:0000259" key="4">
    <source>
        <dbReference type="PROSITE" id="PS50097"/>
    </source>
</evidence>
<feature type="compositionally biased region" description="Polar residues" evidence="3">
    <location>
        <begin position="11"/>
        <end position="21"/>
    </location>
</feature>
<reference evidence="5" key="1">
    <citation type="journal article" date="2008" name="Nature">
        <title>The amphioxus genome and the evolution of the chordate karyotype.</title>
        <authorList>
            <consortium name="US DOE Joint Genome Institute (JGI-PGF)"/>
            <person name="Putnam N.H."/>
            <person name="Butts T."/>
            <person name="Ferrier D.E.K."/>
            <person name="Furlong R.F."/>
            <person name="Hellsten U."/>
            <person name="Kawashima T."/>
            <person name="Robinson-Rechavi M."/>
            <person name="Shoguchi E."/>
            <person name="Terry A."/>
            <person name="Yu J.-K."/>
            <person name="Benito-Gutierrez E.L."/>
            <person name="Dubchak I."/>
            <person name="Garcia-Fernandez J."/>
            <person name="Gibson-Brown J.J."/>
            <person name="Grigoriev I.V."/>
            <person name="Horton A.C."/>
            <person name="de Jong P.J."/>
            <person name="Jurka J."/>
            <person name="Kapitonov V.V."/>
            <person name="Kohara Y."/>
            <person name="Kuroki Y."/>
            <person name="Lindquist E."/>
            <person name="Lucas S."/>
            <person name="Osoegawa K."/>
            <person name="Pennacchio L.A."/>
            <person name="Salamov A.A."/>
            <person name="Satou Y."/>
            <person name="Sauka-Spengler T."/>
            <person name="Schmutz J."/>
            <person name="Shin-I T."/>
            <person name="Toyoda A."/>
            <person name="Bronner-Fraser M."/>
            <person name="Fujiyama A."/>
            <person name="Holland L.Z."/>
            <person name="Holland P.W.H."/>
            <person name="Satoh N."/>
            <person name="Rokhsar D.S."/>
        </authorList>
    </citation>
    <scope>NUCLEOTIDE SEQUENCE [LARGE SCALE GENOMIC DNA]</scope>
    <source>
        <strain evidence="5">S238N-H82</strain>
        <tissue evidence="5">Testes</tissue>
    </source>
</reference>
<dbReference type="AlphaFoldDB" id="C3ZQP0"/>
<dbReference type="PIRSF" id="PIRSF037037">
    <property type="entry name" value="Kelch-like_protein_gigaxonin"/>
    <property type="match status" value="1"/>
</dbReference>
<dbReference type="SMART" id="SM00875">
    <property type="entry name" value="BACK"/>
    <property type="match status" value="1"/>
</dbReference>
<dbReference type="InterPro" id="IPR011705">
    <property type="entry name" value="BACK"/>
</dbReference>